<gene>
    <name evidence="1" type="ORF">KSP39_PZI021974</name>
</gene>
<evidence type="ECO:0000313" key="2">
    <source>
        <dbReference type="Proteomes" id="UP001418222"/>
    </source>
</evidence>
<reference evidence="1 2" key="1">
    <citation type="journal article" date="2022" name="Nat. Plants">
        <title>Genomes of leafy and leafless Platanthera orchids illuminate the evolution of mycoheterotrophy.</title>
        <authorList>
            <person name="Li M.H."/>
            <person name="Liu K.W."/>
            <person name="Li Z."/>
            <person name="Lu H.C."/>
            <person name="Ye Q.L."/>
            <person name="Zhang D."/>
            <person name="Wang J.Y."/>
            <person name="Li Y.F."/>
            <person name="Zhong Z.M."/>
            <person name="Liu X."/>
            <person name="Yu X."/>
            <person name="Liu D.K."/>
            <person name="Tu X.D."/>
            <person name="Liu B."/>
            <person name="Hao Y."/>
            <person name="Liao X.Y."/>
            <person name="Jiang Y.T."/>
            <person name="Sun W.H."/>
            <person name="Chen J."/>
            <person name="Chen Y.Q."/>
            <person name="Ai Y."/>
            <person name="Zhai J.W."/>
            <person name="Wu S.S."/>
            <person name="Zhou Z."/>
            <person name="Hsiao Y.Y."/>
            <person name="Wu W.L."/>
            <person name="Chen Y.Y."/>
            <person name="Lin Y.F."/>
            <person name="Hsu J.L."/>
            <person name="Li C.Y."/>
            <person name="Wang Z.W."/>
            <person name="Zhao X."/>
            <person name="Zhong W.Y."/>
            <person name="Ma X.K."/>
            <person name="Ma L."/>
            <person name="Huang J."/>
            <person name="Chen G.Z."/>
            <person name="Huang M.Z."/>
            <person name="Huang L."/>
            <person name="Peng D.H."/>
            <person name="Luo Y.B."/>
            <person name="Zou S.Q."/>
            <person name="Chen S.P."/>
            <person name="Lan S."/>
            <person name="Tsai W.C."/>
            <person name="Van de Peer Y."/>
            <person name="Liu Z.J."/>
        </authorList>
    </citation>
    <scope>NUCLEOTIDE SEQUENCE [LARGE SCALE GENOMIC DNA]</scope>
    <source>
        <strain evidence="1">Lor287</strain>
    </source>
</reference>
<name>A0AAP0AYS3_9ASPA</name>
<proteinExistence type="predicted"/>
<protein>
    <submittedName>
        <fullName evidence="1">Uncharacterized protein</fullName>
    </submittedName>
</protein>
<dbReference type="AlphaFoldDB" id="A0AAP0AYS3"/>
<organism evidence="1 2">
    <name type="scientific">Platanthera zijinensis</name>
    <dbReference type="NCBI Taxonomy" id="2320716"/>
    <lineage>
        <taxon>Eukaryota</taxon>
        <taxon>Viridiplantae</taxon>
        <taxon>Streptophyta</taxon>
        <taxon>Embryophyta</taxon>
        <taxon>Tracheophyta</taxon>
        <taxon>Spermatophyta</taxon>
        <taxon>Magnoliopsida</taxon>
        <taxon>Liliopsida</taxon>
        <taxon>Asparagales</taxon>
        <taxon>Orchidaceae</taxon>
        <taxon>Orchidoideae</taxon>
        <taxon>Orchideae</taxon>
        <taxon>Orchidinae</taxon>
        <taxon>Platanthera</taxon>
    </lineage>
</organism>
<accession>A0AAP0AYS3</accession>
<sequence>MKMEFFSTMFRALGMAGKGLLRQPMLLSLLLEVGWKMRVSSQFFSFFFHHLGCHLNLWFLPTSISLGLLLALHFCSGDLDINTTVIECMFGMTMVVTATKKRKLV</sequence>
<dbReference type="EMBL" id="JBBWWQ010000019">
    <property type="protein sequence ID" value="KAK8919416.1"/>
    <property type="molecule type" value="Genomic_DNA"/>
</dbReference>
<keyword evidence="2" id="KW-1185">Reference proteome</keyword>
<comment type="caution">
    <text evidence="1">The sequence shown here is derived from an EMBL/GenBank/DDBJ whole genome shotgun (WGS) entry which is preliminary data.</text>
</comment>
<evidence type="ECO:0000313" key="1">
    <source>
        <dbReference type="EMBL" id="KAK8919416.1"/>
    </source>
</evidence>
<dbReference type="Proteomes" id="UP001418222">
    <property type="component" value="Unassembled WGS sequence"/>
</dbReference>